<sequence>MDAMQVQRWITIAVLTLVCWAPASWAADVMVFGHRPHPSIQAFAKQLQQQSQHTVSMTTQVSELSKADLVVAVGAQSLAAVAGAIDSPLVAVFVSREQYLAHAQQVKSAVFIEPSLLKQLRLARALVGPEKRLGVLLNNQQQWTDLTSMALPEDGELAGIGSVSIQQLDNFDSLNHALVALLKDSEALVGVYDTELYSAANIKNILITAYRQNVPLIGPSNAYIKAGALATLHSDLNHVAQRTVEVIDAGLSGQWPAADYNPYFDVRYNDQVARSLNMVLPEAADIIPTLQEAPQ</sequence>
<dbReference type="RefSeq" id="WP_094059817.1">
    <property type="nucleotide sequence ID" value="NZ_CP022530.1"/>
</dbReference>
<evidence type="ECO:0000313" key="2">
    <source>
        <dbReference type="Proteomes" id="UP000202440"/>
    </source>
</evidence>
<dbReference type="KEGG" id="bsan:CHH28_08040"/>
<dbReference type="AlphaFoldDB" id="A0A222FIQ3"/>
<dbReference type="EMBL" id="CP022530">
    <property type="protein sequence ID" value="ASP38629.1"/>
    <property type="molecule type" value="Genomic_DNA"/>
</dbReference>
<keyword evidence="2" id="KW-1185">Reference proteome</keyword>
<protein>
    <recommendedName>
        <fullName evidence="3">ABC transporter substrate-binding protein</fullName>
    </recommendedName>
</protein>
<evidence type="ECO:0008006" key="3">
    <source>
        <dbReference type="Google" id="ProtNLM"/>
    </source>
</evidence>
<dbReference type="PANTHER" id="PTHR35271:SF1">
    <property type="entry name" value="ABC TRANSPORTER, SUBSTRATE-BINDING LIPOPROTEIN"/>
    <property type="match status" value="1"/>
</dbReference>
<accession>A0A222FIQ3</accession>
<name>A0A222FIQ3_9GAMM</name>
<dbReference type="OrthoDB" id="9178917at2"/>
<dbReference type="Proteomes" id="UP000202440">
    <property type="component" value="Chromosome"/>
</dbReference>
<dbReference type="Gene3D" id="3.40.50.2300">
    <property type="match status" value="2"/>
</dbReference>
<gene>
    <name evidence="1" type="ORF">CHH28_08040</name>
</gene>
<reference evidence="1 2" key="1">
    <citation type="submission" date="2017-07" db="EMBL/GenBank/DDBJ databases">
        <title>Annotated genome sequence of Bacterioplanes sanyensis isolated from Red Sea.</title>
        <authorList>
            <person name="Rehman Z.U."/>
        </authorList>
    </citation>
    <scope>NUCLEOTIDE SEQUENCE [LARGE SCALE GENOMIC DNA]</scope>
    <source>
        <strain evidence="1 2">NV9</strain>
    </source>
</reference>
<proteinExistence type="predicted"/>
<dbReference type="PANTHER" id="PTHR35271">
    <property type="entry name" value="ABC TRANSPORTER, SUBSTRATE-BINDING LIPOPROTEIN-RELATED"/>
    <property type="match status" value="1"/>
</dbReference>
<evidence type="ECO:0000313" key="1">
    <source>
        <dbReference type="EMBL" id="ASP38629.1"/>
    </source>
</evidence>
<organism evidence="1 2">
    <name type="scientific">Bacterioplanes sanyensis</name>
    <dbReference type="NCBI Taxonomy" id="1249553"/>
    <lineage>
        <taxon>Bacteria</taxon>
        <taxon>Pseudomonadati</taxon>
        <taxon>Pseudomonadota</taxon>
        <taxon>Gammaproteobacteria</taxon>
        <taxon>Oceanospirillales</taxon>
        <taxon>Oceanospirillaceae</taxon>
        <taxon>Bacterioplanes</taxon>
    </lineage>
</organism>
<dbReference type="InterPro" id="IPR007487">
    <property type="entry name" value="ABC_transpt-TYRBP-like"/>
</dbReference>